<dbReference type="Gene3D" id="3.90.1150.30">
    <property type="match status" value="1"/>
</dbReference>
<protein>
    <submittedName>
        <fullName evidence="1">MmcQ/YjbR family DNA-binding protein</fullName>
    </submittedName>
</protein>
<dbReference type="Proteomes" id="UP001652431">
    <property type="component" value="Unassembled WGS sequence"/>
</dbReference>
<accession>A0ABT2RKV9</accession>
<dbReference type="PANTHER" id="PTHR35145">
    <property type="entry name" value="CYTOPLASMIC PROTEIN-RELATED"/>
    <property type="match status" value="1"/>
</dbReference>
<organism evidence="1 2">
    <name type="scientific">Dorea acetigenes</name>
    <dbReference type="NCBI Taxonomy" id="2981787"/>
    <lineage>
        <taxon>Bacteria</taxon>
        <taxon>Bacillati</taxon>
        <taxon>Bacillota</taxon>
        <taxon>Clostridia</taxon>
        <taxon>Lachnospirales</taxon>
        <taxon>Lachnospiraceae</taxon>
        <taxon>Dorea</taxon>
    </lineage>
</organism>
<evidence type="ECO:0000313" key="2">
    <source>
        <dbReference type="Proteomes" id="UP001652431"/>
    </source>
</evidence>
<comment type="caution">
    <text evidence="1">The sequence shown here is derived from an EMBL/GenBank/DDBJ whole genome shotgun (WGS) entry which is preliminary data.</text>
</comment>
<sequence>MQTRQEAIQYCHSFQDVYEDYPFHDDNWCVMRHKKNKKTFALIYDKDGYVWINVKCDPEWREFWRNAFESVVPAYHMNKTHWNSIILDGSITDKDIRRMIGESYDLTKGKICNYGTRK</sequence>
<dbReference type="EMBL" id="JAOQJU010000004">
    <property type="protein sequence ID" value="MCU6686052.1"/>
    <property type="molecule type" value="Genomic_DNA"/>
</dbReference>
<dbReference type="InterPro" id="IPR007351">
    <property type="entry name" value="YjbR"/>
</dbReference>
<evidence type="ECO:0000313" key="1">
    <source>
        <dbReference type="EMBL" id="MCU6686052.1"/>
    </source>
</evidence>
<name>A0ABT2RKV9_9FIRM</name>
<dbReference type="InterPro" id="IPR038056">
    <property type="entry name" value="YjbR-like_sf"/>
</dbReference>
<reference evidence="1 2" key="1">
    <citation type="journal article" date="2021" name="ISME Commun">
        <title>Automated analysis of genomic sequences facilitates high-throughput and comprehensive description of bacteria.</title>
        <authorList>
            <person name="Hitch T.C.A."/>
        </authorList>
    </citation>
    <scope>NUCLEOTIDE SEQUENCE [LARGE SCALE GENOMIC DNA]</scope>
    <source>
        <strain evidence="1 2">Sanger_03</strain>
    </source>
</reference>
<dbReference type="InterPro" id="IPR058532">
    <property type="entry name" value="YjbR/MT2646/Rv2570-like"/>
</dbReference>
<keyword evidence="1" id="KW-0238">DNA-binding</keyword>
<dbReference type="GO" id="GO:0003677">
    <property type="term" value="F:DNA binding"/>
    <property type="evidence" value="ECO:0007669"/>
    <property type="project" value="UniProtKB-KW"/>
</dbReference>
<dbReference type="PANTHER" id="PTHR35145:SF1">
    <property type="entry name" value="CYTOPLASMIC PROTEIN"/>
    <property type="match status" value="1"/>
</dbReference>
<proteinExistence type="predicted"/>
<dbReference type="RefSeq" id="WP_158369261.1">
    <property type="nucleotide sequence ID" value="NZ_JAOQJU010000004.1"/>
</dbReference>
<dbReference type="SUPFAM" id="SSF142906">
    <property type="entry name" value="YjbR-like"/>
    <property type="match status" value="1"/>
</dbReference>
<keyword evidence="2" id="KW-1185">Reference proteome</keyword>
<dbReference type="Pfam" id="PF04237">
    <property type="entry name" value="YjbR"/>
    <property type="match status" value="1"/>
</dbReference>
<gene>
    <name evidence="1" type="ORF">OCV99_05685</name>
</gene>